<dbReference type="Proteomes" id="UP000031866">
    <property type="component" value="Chromosome"/>
</dbReference>
<dbReference type="GO" id="GO:0004888">
    <property type="term" value="F:transmembrane signaling receptor activity"/>
    <property type="evidence" value="ECO:0007669"/>
    <property type="project" value="InterPro"/>
</dbReference>
<dbReference type="GO" id="GO:0007165">
    <property type="term" value="P:signal transduction"/>
    <property type="evidence" value="ECO:0007669"/>
    <property type="project" value="UniProtKB-KW"/>
</dbReference>
<dbReference type="PROSITE" id="PS50111">
    <property type="entry name" value="CHEMOTAXIS_TRANSDUC_2"/>
    <property type="match status" value="1"/>
</dbReference>
<dbReference type="InterPro" id="IPR024478">
    <property type="entry name" value="HlyB_4HB_MCP"/>
</dbReference>
<dbReference type="SMART" id="SM00283">
    <property type="entry name" value="MA"/>
    <property type="match status" value="1"/>
</dbReference>
<dbReference type="RefSeq" id="WP_041900888.1">
    <property type="nucleotide sequence ID" value="NZ_CP010086.2"/>
</dbReference>
<keyword evidence="4" id="KW-0175">Coiled coil</keyword>
<protein>
    <submittedName>
        <fullName evidence="8">Chemotaxis protein</fullName>
    </submittedName>
</protein>
<dbReference type="GO" id="GO:0016020">
    <property type="term" value="C:membrane"/>
    <property type="evidence" value="ECO:0007669"/>
    <property type="project" value="InterPro"/>
</dbReference>
<dbReference type="PRINTS" id="PR00260">
    <property type="entry name" value="CHEMTRNSDUCR"/>
</dbReference>
<dbReference type="Pfam" id="PF00015">
    <property type="entry name" value="MCPsignal"/>
    <property type="match status" value="1"/>
</dbReference>
<dbReference type="EMBL" id="CP010086">
    <property type="protein sequence ID" value="AJG98279.2"/>
    <property type="molecule type" value="Genomic_DNA"/>
</dbReference>
<feature type="coiled-coil region" evidence="4">
    <location>
        <begin position="341"/>
        <end position="372"/>
    </location>
</feature>
<evidence type="ECO:0000259" key="7">
    <source>
        <dbReference type="PROSITE" id="PS50885"/>
    </source>
</evidence>
<evidence type="ECO:0000256" key="4">
    <source>
        <dbReference type="SAM" id="Coils"/>
    </source>
</evidence>
<sequence length="571" mass="63431">MLKNVKVRIKLITAFIIVAVLIGIVGRVGITSLKNVGENAKKIYDQNLQMVYMLTDMKQKLTETKADLLELKYEQYDKDSERKIQLEKIIQENNEENNEYIGQIESVPMNNEEKEIYNVFFNNLKQFIIISGNTIKLMDAENYMGASEQYKDLPKVTDSMLDNLEKLIQSNLNESKVANDNIISTYTNSSRIMIILSIIGFILAIVIGLVLSNDINKSLQKIKLFGEKLANYDLSNDFKSIRKDEFGQTGASLFRAQDNIKELIKTIIENSKSMNTSSEELSATVEELSSKALGVDEIVNNIANHMQETSAGAEEISAFIQEVNSSMSILSEKAMDGSSNASDAKKRALEVKNNSKKALNEAKEVSNEKQQKIIKVIEDGKVVENIKVMTDTIADIAEQINLLALNAAIEAARAGETGKGFAVVAEEVRTLAEQSADAVQKIQNTIIKVQEAFKNSIDAGNDILEFINKDVNAQFEAYERTGNKYYDDSEFVSNISEEIATMSEEVSATVGQVSEAIQNMAGATQKSSEHAEVIKESMDETTQALEQVAITVQGQAELAQKLNKIVEKFKI</sequence>
<evidence type="ECO:0000256" key="5">
    <source>
        <dbReference type="SAM" id="Phobius"/>
    </source>
</evidence>
<reference evidence="9" key="1">
    <citation type="submission" date="2014-12" db="EMBL/GenBank/DDBJ databases">
        <title>Genome sequence of Clostridium beijerinckii strain 59B.</title>
        <authorList>
            <person name="Little G.T."/>
            <person name="Minton N.P."/>
        </authorList>
    </citation>
    <scope>NUCLEOTIDE SEQUENCE [LARGE SCALE GENOMIC DNA]</scope>
    <source>
        <strain evidence="9">59B</strain>
    </source>
</reference>
<evidence type="ECO:0000256" key="1">
    <source>
        <dbReference type="ARBA" id="ARBA00023224"/>
    </source>
</evidence>
<feature type="domain" description="HAMP" evidence="7">
    <location>
        <begin position="213"/>
        <end position="265"/>
    </location>
</feature>
<dbReference type="SUPFAM" id="SSF58104">
    <property type="entry name" value="Methyl-accepting chemotaxis protein (MCP) signaling domain"/>
    <property type="match status" value="1"/>
</dbReference>
<keyword evidence="1 3" id="KW-0807">Transducer</keyword>
<gene>
    <name evidence="8" type="ORF">LF65_01675</name>
</gene>
<dbReference type="AlphaFoldDB" id="A0A0B5Q7Z0"/>
<comment type="similarity">
    <text evidence="2">Belongs to the methyl-accepting chemotaxis (MCP) protein family.</text>
</comment>
<proteinExistence type="inferred from homology"/>
<dbReference type="InterPro" id="IPR003660">
    <property type="entry name" value="HAMP_dom"/>
</dbReference>
<keyword evidence="5" id="KW-0812">Transmembrane</keyword>
<evidence type="ECO:0000313" key="8">
    <source>
        <dbReference type="EMBL" id="AJG98279.2"/>
    </source>
</evidence>
<dbReference type="PANTHER" id="PTHR32089">
    <property type="entry name" value="METHYL-ACCEPTING CHEMOTAXIS PROTEIN MCPB"/>
    <property type="match status" value="1"/>
</dbReference>
<dbReference type="PROSITE" id="PS50885">
    <property type="entry name" value="HAMP"/>
    <property type="match status" value="1"/>
</dbReference>
<dbReference type="PANTHER" id="PTHR32089:SF112">
    <property type="entry name" value="LYSOZYME-LIKE PROTEIN-RELATED"/>
    <property type="match status" value="1"/>
</dbReference>
<name>A0A0B5Q7Z0_CLOBE</name>
<feature type="domain" description="Methyl-accepting transducer" evidence="6">
    <location>
        <begin position="277"/>
        <end position="535"/>
    </location>
</feature>
<feature type="transmembrane region" description="Helical" evidence="5">
    <location>
        <begin position="192"/>
        <end position="211"/>
    </location>
</feature>
<accession>A0A0B5Q7Z0</accession>
<evidence type="ECO:0000256" key="3">
    <source>
        <dbReference type="PROSITE-ProRule" id="PRU00284"/>
    </source>
</evidence>
<dbReference type="GO" id="GO:0006935">
    <property type="term" value="P:chemotaxis"/>
    <property type="evidence" value="ECO:0007669"/>
    <property type="project" value="InterPro"/>
</dbReference>
<evidence type="ECO:0000313" key="9">
    <source>
        <dbReference type="Proteomes" id="UP000031866"/>
    </source>
</evidence>
<dbReference type="Gene3D" id="1.10.287.950">
    <property type="entry name" value="Methyl-accepting chemotaxis protein"/>
    <property type="match status" value="1"/>
</dbReference>
<keyword evidence="5" id="KW-1133">Transmembrane helix</keyword>
<keyword evidence="5" id="KW-0472">Membrane</keyword>
<dbReference type="Pfam" id="PF12729">
    <property type="entry name" value="4HB_MCP_1"/>
    <property type="match status" value="1"/>
</dbReference>
<evidence type="ECO:0000259" key="6">
    <source>
        <dbReference type="PROSITE" id="PS50111"/>
    </source>
</evidence>
<dbReference type="InterPro" id="IPR004089">
    <property type="entry name" value="MCPsignal_dom"/>
</dbReference>
<feature type="transmembrane region" description="Helical" evidence="5">
    <location>
        <begin position="12"/>
        <end position="30"/>
    </location>
</feature>
<organism evidence="8 9">
    <name type="scientific">Clostridium beijerinckii</name>
    <name type="common">Clostridium MP</name>
    <dbReference type="NCBI Taxonomy" id="1520"/>
    <lineage>
        <taxon>Bacteria</taxon>
        <taxon>Bacillati</taxon>
        <taxon>Bacillota</taxon>
        <taxon>Clostridia</taxon>
        <taxon>Eubacteriales</taxon>
        <taxon>Clostridiaceae</taxon>
        <taxon>Clostridium</taxon>
    </lineage>
</organism>
<evidence type="ECO:0000256" key="2">
    <source>
        <dbReference type="ARBA" id="ARBA00029447"/>
    </source>
</evidence>
<dbReference type="STRING" id="1520.LF65_01675"/>
<dbReference type="InterPro" id="IPR004090">
    <property type="entry name" value="Chemotax_Me-accpt_rcpt"/>
</dbReference>
<dbReference type="KEGG" id="cbei:LF65_01675"/>